<dbReference type="InterPro" id="IPR003369">
    <property type="entry name" value="TatA/B/E"/>
</dbReference>
<evidence type="ECO:0000256" key="6">
    <source>
        <dbReference type="ARBA" id="ARBA00022989"/>
    </source>
</evidence>
<keyword evidence="2 9" id="KW-0813">Transport</keyword>
<dbReference type="PANTHER" id="PTHR42982:SF1">
    <property type="entry name" value="SEC-INDEPENDENT PROTEIN TRANSLOCASE PROTEIN TATA"/>
    <property type="match status" value="1"/>
</dbReference>
<dbReference type="NCBIfam" id="TIGR01411">
    <property type="entry name" value="tatAE"/>
    <property type="match status" value="1"/>
</dbReference>
<gene>
    <name evidence="9" type="primary">tatA</name>
    <name evidence="11" type="ORF">NQ491_05035</name>
</gene>
<dbReference type="EMBL" id="CP102294">
    <property type="protein sequence ID" value="UWN58139.1"/>
    <property type="molecule type" value="Genomic_DNA"/>
</dbReference>
<dbReference type="Gene3D" id="1.20.5.3310">
    <property type="match status" value="1"/>
</dbReference>
<dbReference type="HAMAP" id="MF_00236">
    <property type="entry name" value="TatA_E"/>
    <property type="match status" value="1"/>
</dbReference>
<dbReference type="InterPro" id="IPR006312">
    <property type="entry name" value="TatA/E"/>
</dbReference>
<keyword evidence="8 9" id="KW-0472">Membrane</keyword>
<dbReference type="RefSeq" id="WP_026089744.1">
    <property type="nucleotide sequence ID" value="NZ_CAPH01000017.1"/>
</dbReference>
<dbReference type="Proteomes" id="UP001059295">
    <property type="component" value="Chromosome"/>
</dbReference>
<evidence type="ECO:0000256" key="9">
    <source>
        <dbReference type="HAMAP-Rule" id="MF_00236"/>
    </source>
</evidence>
<keyword evidence="6 9" id="KW-1133">Transmembrane helix</keyword>
<comment type="subcellular location">
    <subcellularLocation>
        <location evidence="1 9">Cell membrane</location>
        <topology evidence="1 9">Single-pass membrane protein</topology>
    </subcellularLocation>
</comment>
<accession>A0ABY5V3C7</accession>
<dbReference type="Pfam" id="PF02416">
    <property type="entry name" value="TatA_B_E"/>
    <property type="match status" value="1"/>
</dbReference>
<evidence type="ECO:0000313" key="12">
    <source>
        <dbReference type="Proteomes" id="UP001059295"/>
    </source>
</evidence>
<evidence type="ECO:0000256" key="3">
    <source>
        <dbReference type="ARBA" id="ARBA00022475"/>
    </source>
</evidence>
<keyword evidence="4 9" id="KW-0812">Transmembrane</keyword>
<reference evidence="11" key="1">
    <citation type="journal article" date="2022" name="Cell">
        <title>Design, construction, and in vivo augmentation of a complex gut microbiome.</title>
        <authorList>
            <person name="Cheng A.G."/>
            <person name="Ho P.Y."/>
            <person name="Aranda-Diaz A."/>
            <person name="Jain S."/>
            <person name="Yu F.B."/>
            <person name="Meng X."/>
            <person name="Wang M."/>
            <person name="Iakiviak M."/>
            <person name="Nagashima K."/>
            <person name="Zhao A."/>
            <person name="Murugkar P."/>
            <person name="Patil A."/>
            <person name="Atabakhsh K."/>
            <person name="Weakley A."/>
            <person name="Yan J."/>
            <person name="Brumbaugh A.R."/>
            <person name="Higginbottom S."/>
            <person name="Dimas A."/>
            <person name="Shiver A.L."/>
            <person name="Deutschbauer A."/>
            <person name="Neff N."/>
            <person name="Sonnenburg J.L."/>
            <person name="Huang K.C."/>
            <person name="Fischbach M.A."/>
        </authorList>
    </citation>
    <scope>NUCLEOTIDE SEQUENCE</scope>
    <source>
        <strain evidence="11">AP11</strain>
    </source>
</reference>
<protein>
    <recommendedName>
        <fullName evidence="9">Sec-independent protein translocase protein TatA</fullName>
    </recommendedName>
</protein>
<evidence type="ECO:0000256" key="7">
    <source>
        <dbReference type="ARBA" id="ARBA00023010"/>
    </source>
</evidence>
<feature type="transmembrane region" description="Helical" evidence="9">
    <location>
        <begin position="6"/>
        <end position="29"/>
    </location>
</feature>
<feature type="region of interest" description="Disordered" evidence="10">
    <location>
        <begin position="57"/>
        <end position="76"/>
    </location>
</feature>
<keyword evidence="7 9" id="KW-0811">Translocation</keyword>
<comment type="similarity">
    <text evidence="9">Belongs to the TatA/E family.</text>
</comment>
<sequence>MSSLPLLILLGMIGGWQWVIIIALILVLFGGKKIPELMRGMGRGIKEFKDAVSKDYTAETPAKSNETTKPTDETTK</sequence>
<keyword evidence="3 9" id="KW-1003">Cell membrane</keyword>
<name>A0ABY5V3C7_9BACT</name>
<keyword evidence="5 9" id="KW-0653">Protein transport</keyword>
<proteinExistence type="inferred from homology"/>
<evidence type="ECO:0000256" key="2">
    <source>
        <dbReference type="ARBA" id="ARBA00022448"/>
    </source>
</evidence>
<dbReference type="PANTHER" id="PTHR42982">
    <property type="entry name" value="SEC-INDEPENDENT PROTEIN TRANSLOCASE PROTEIN TATA"/>
    <property type="match status" value="1"/>
</dbReference>
<evidence type="ECO:0000256" key="10">
    <source>
        <dbReference type="SAM" id="MobiDB-lite"/>
    </source>
</evidence>
<keyword evidence="12" id="KW-1185">Reference proteome</keyword>
<evidence type="ECO:0000256" key="1">
    <source>
        <dbReference type="ARBA" id="ARBA00004162"/>
    </source>
</evidence>
<organism evidence="11 12">
    <name type="scientific">Alistipes ihumii AP11</name>
    <dbReference type="NCBI Taxonomy" id="1211813"/>
    <lineage>
        <taxon>Bacteria</taxon>
        <taxon>Pseudomonadati</taxon>
        <taxon>Bacteroidota</taxon>
        <taxon>Bacteroidia</taxon>
        <taxon>Bacteroidales</taxon>
        <taxon>Rikenellaceae</taxon>
        <taxon>Alistipes</taxon>
    </lineage>
</organism>
<evidence type="ECO:0000313" key="11">
    <source>
        <dbReference type="EMBL" id="UWN58139.1"/>
    </source>
</evidence>
<evidence type="ECO:0000256" key="8">
    <source>
        <dbReference type="ARBA" id="ARBA00023136"/>
    </source>
</evidence>
<evidence type="ECO:0000256" key="4">
    <source>
        <dbReference type="ARBA" id="ARBA00022692"/>
    </source>
</evidence>
<comment type="function">
    <text evidence="9">Part of the twin-arginine translocation (Tat) system that transports large folded proteins containing a characteristic twin-arginine motif in their signal peptide across membranes. TatA could form the protein-conducting channel of the Tat system.</text>
</comment>
<comment type="subunit">
    <text evidence="9">Forms a complex with TatC.</text>
</comment>
<dbReference type="GeneID" id="82891075"/>
<evidence type="ECO:0000256" key="5">
    <source>
        <dbReference type="ARBA" id="ARBA00022927"/>
    </source>
</evidence>